<feature type="region of interest" description="Disordered" evidence="1">
    <location>
        <begin position="24"/>
        <end position="63"/>
    </location>
</feature>
<dbReference type="EMBL" id="BAAAYL010000001">
    <property type="protein sequence ID" value="GAA3380235.1"/>
    <property type="molecule type" value="Genomic_DNA"/>
</dbReference>
<comment type="caution">
    <text evidence="3">The sequence shown here is derived from an EMBL/GenBank/DDBJ whole genome shotgun (WGS) entry which is preliminary data.</text>
</comment>
<dbReference type="RefSeq" id="WP_345033783.1">
    <property type="nucleotide sequence ID" value="NZ_BAAAYL010000001.1"/>
</dbReference>
<evidence type="ECO:0000313" key="4">
    <source>
        <dbReference type="EMBL" id="GAA3380235.1"/>
    </source>
</evidence>
<keyword evidence="5" id="KW-1185">Reference proteome</keyword>
<dbReference type="Proteomes" id="UP001499990">
    <property type="component" value="Unassembled WGS sequence"/>
</dbReference>
<reference evidence="3" key="3">
    <citation type="submission" date="2023-12" db="EMBL/GenBank/DDBJ databases">
        <authorList>
            <person name="Sun Q."/>
            <person name="Inoue M."/>
        </authorList>
    </citation>
    <scope>NUCLEOTIDE SEQUENCE</scope>
    <source>
        <strain evidence="3">JCM 9651</strain>
    </source>
</reference>
<dbReference type="EMBL" id="BAAAYL010000001">
    <property type="protein sequence ID" value="GAA3367458.1"/>
    <property type="molecule type" value="Genomic_DNA"/>
</dbReference>
<evidence type="ECO:0000256" key="1">
    <source>
        <dbReference type="SAM" id="MobiDB-lite"/>
    </source>
</evidence>
<feature type="signal peptide" evidence="2">
    <location>
        <begin position="1"/>
        <end position="22"/>
    </location>
</feature>
<feature type="compositionally biased region" description="Gly residues" evidence="1">
    <location>
        <begin position="26"/>
        <end position="40"/>
    </location>
</feature>
<name>A0ABP6S3M2_9ACTN</name>
<feature type="chain" id="PRO_5045029790" evidence="2">
    <location>
        <begin position="23"/>
        <end position="63"/>
    </location>
</feature>
<evidence type="ECO:0000313" key="3">
    <source>
        <dbReference type="EMBL" id="GAA3367458.1"/>
    </source>
</evidence>
<reference evidence="5" key="2">
    <citation type="journal article" date="2019" name="Int. J. Syst. Evol. Microbiol.">
        <title>The Global Catalogue of Microorganisms (GCM) 10K type strain sequencing project: providing services to taxonomists for standard genome sequencing and annotation.</title>
        <authorList>
            <consortium name="The Broad Institute Genomics Platform"/>
            <consortium name="The Broad Institute Genome Sequencing Center for Infectious Disease"/>
            <person name="Wu L."/>
            <person name="Ma J."/>
        </authorList>
    </citation>
    <scope>NUCLEOTIDE SEQUENCE [LARGE SCALE GENOMIC DNA]</scope>
    <source>
        <strain evidence="5">JCM 9651</strain>
    </source>
</reference>
<accession>A0ABP6S3M2</accession>
<reference evidence="3" key="1">
    <citation type="journal article" date="2014" name="Int. J. Syst. Evol. Microbiol.">
        <title>Complete genome of a new Firmicutes species belonging to the dominant human colonic microbiota ('Ruminococcus bicirculans') reveals two chromosomes and a selective capacity to utilize plant glucans.</title>
        <authorList>
            <consortium name="NISC Comparative Sequencing Program"/>
            <person name="Wegmann U."/>
            <person name="Louis P."/>
            <person name="Goesmann A."/>
            <person name="Henrissat B."/>
            <person name="Duncan S.H."/>
            <person name="Flint H.J."/>
        </authorList>
    </citation>
    <scope>NUCLEOTIDE SEQUENCE</scope>
    <source>
        <strain evidence="3">JCM 9651</strain>
    </source>
</reference>
<sequence>MPAAIRCLLLLTVLLAGGASVAAPDGGPGTAAGQHRGGTGTPIPVAGSLLDTSWGDGYTPPQM</sequence>
<evidence type="ECO:0000313" key="5">
    <source>
        <dbReference type="Proteomes" id="UP001499990"/>
    </source>
</evidence>
<gene>
    <name evidence="3" type="ORF">GCM10020367_01810</name>
    <name evidence="4" type="ORF">GCM10020367_67030</name>
</gene>
<organism evidence="3 5">
    <name type="scientific">Streptomyces sannanensis</name>
    <dbReference type="NCBI Taxonomy" id="285536"/>
    <lineage>
        <taxon>Bacteria</taxon>
        <taxon>Bacillati</taxon>
        <taxon>Actinomycetota</taxon>
        <taxon>Actinomycetes</taxon>
        <taxon>Kitasatosporales</taxon>
        <taxon>Streptomycetaceae</taxon>
        <taxon>Streptomyces</taxon>
    </lineage>
</organism>
<protein>
    <submittedName>
        <fullName evidence="3">Uncharacterized protein</fullName>
    </submittedName>
</protein>
<keyword evidence="2" id="KW-0732">Signal</keyword>
<proteinExistence type="predicted"/>
<evidence type="ECO:0000256" key="2">
    <source>
        <dbReference type="SAM" id="SignalP"/>
    </source>
</evidence>